<dbReference type="Proteomes" id="UP001528823">
    <property type="component" value="Unassembled WGS sequence"/>
</dbReference>
<dbReference type="Gene3D" id="3.40.190.10">
    <property type="entry name" value="Periplasmic binding protein-like II"/>
    <property type="match status" value="1"/>
</dbReference>
<gene>
    <name evidence="3" type="ORF">ORQ98_27555</name>
</gene>
<feature type="region of interest" description="Disordered" evidence="1">
    <location>
        <begin position="1"/>
        <end position="20"/>
    </location>
</feature>
<keyword evidence="2" id="KW-1133">Transmembrane helix</keyword>
<dbReference type="SUPFAM" id="SSF53850">
    <property type="entry name" value="Periplasmic binding protein-like II"/>
    <property type="match status" value="1"/>
</dbReference>
<evidence type="ECO:0000313" key="4">
    <source>
        <dbReference type="Proteomes" id="UP001528823"/>
    </source>
</evidence>
<proteinExistence type="predicted"/>
<evidence type="ECO:0008006" key="5">
    <source>
        <dbReference type="Google" id="ProtNLM"/>
    </source>
</evidence>
<feature type="non-terminal residue" evidence="3">
    <location>
        <position position="105"/>
    </location>
</feature>
<comment type="caution">
    <text evidence="3">The sequence shown here is derived from an EMBL/GenBank/DDBJ whole genome shotgun (WGS) entry which is preliminary data.</text>
</comment>
<organism evidence="3 4">
    <name type="scientific">Spartinivicinus poritis</name>
    <dbReference type="NCBI Taxonomy" id="2994640"/>
    <lineage>
        <taxon>Bacteria</taxon>
        <taxon>Pseudomonadati</taxon>
        <taxon>Pseudomonadota</taxon>
        <taxon>Gammaproteobacteria</taxon>
        <taxon>Oceanospirillales</taxon>
        <taxon>Zooshikellaceae</taxon>
        <taxon>Spartinivicinus</taxon>
    </lineage>
</organism>
<name>A0ABT5UH79_9GAMM</name>
<sequence length="105" mass="11831">MKGNQLKPHLSNFKGKANVGATHGSNMSKWLKANNYKIKKGPKTTQGLFKMLVKKRLDAALANQVVSEYFFKISNIEPNIFLIIIMPKLYLVAYLVAEVFSALQM</sequence>
<keyword evidence="4" id="KW-1185">Reference proteome</keyword>
<dbReference type="EMBL" id="JAPMOU010000081">
    <property type="protein sequence ID" value="MDE1465725.1"/>
    <property type="molecule type" value="Genomic_DNA"/>
</dbReference>
<evidence type="ECO:0000256" key="1">
    <source>
        <dbReference type="SAM" id="MobiDB-lite"/>
    </source>
</evidence>
<protein>
    <recommendedName>
        <fullName evidence="5">LAGLIDADG homing endonuclease</fullName>
    </recommendedName>
</protein>
<accession>A0ABT5UH79</accession>
<keyword evidence="2" id="KW-0472">Membrane</keyword>
<evidence type="ECO:0000313" key="3">
    <source>
        <dbReference type="EMBL" id="MDE1465725.1"/>
    </source>
</evidence>
<feature type="transmembrane region" description="Helical" evidence="2">
    <location>
        <begin position="80"/>
        <end position="103"/>
    </location>
</feature>
<dbReference type="RefSeq" id="WP_274692029.1">
    <property type="nucleotide sequence ID" value="NZ_JAPMOU010000081.1"/>
</dbReference>
<evidence type="ECO:0000256" key="2">
    <source>
        <dbReference type="SAM" id="Phobius"/>
    </source>
</evidence>
<keyword evidence="2" id="KW-0812">Transmembrane</keyword>
<reference evidence="3 4" key="1">
    <citation type="submission" date="2022-11" db="EMBL/GenBank/DDBJ databases">
        <title>Spartinivicinus poritis sp. nov., isolated from scleractinian coral Porites lutea.</title>
        <authorList>
            <person name="Zhang G."/>
            <person name="Cai L."/>
            <person name="Wei Q."/>
        </authorList>
    </citation>
    <scope>NUCLEOTIDE SEQUENCE [LARGE SCALE GENOMIC DNA]</scope>
    <source>
        <strain evidence="3 4">A2-2</strain>
    </source>
</reference>